<evidence type="ECO:0000313" key="4">
    <source>
        <dbReference type="EMBL" id="TBU83848.1"/>
    </source>
</evidence>
<accession>A0A4Q9QRP0</accession>
<dbReference type="InterPro" id="IPR023614">
    <property type="entry name" value="Porin_dom_sf"/>
</dbReference>
<dbReference type="GO" id="GO:0015288">
    <property type="term" value="F:porin activity"/>
    <property type="evidence" value="ECO:0007669"/>
    <property type="project" value="TreeGrafter"/>
</dbReference>
<dbReference type="PANTHER" id="PTHR34596">
    <property type="entry name" value="CHITOPORIN"/>
    <property type="match status" value="1"/>
</dbReference>
<gene>
    <name evidence="4" type="ORF">DNK06_00170</name>
</gene>
<sequence>MQTHRVNTATIPSISHCRYSGPLLVLLLAPWVLAGNTLAEGFIEDSTAKLTTRNYYMDRDYKDDGGKSAAREWAQGFILKMESGYTPGDIGFGLDVTGLLGVKLDSSPGRSGTELLPVSASTGRAADEYSRLAPTAKMRVGKTVLKAGDLSLFLPSVVASPARLLPQSFRGAHLQSMDIDDLTLHAGYIDRINRRDSTDYQAMTVASPNRRFDPTAESSHAVSFGGDYQVSQSLKLRAYHTEVADLYRQEYLGLLHEQPVGPGVLSTDLRAFDSGEDGSAKAGKVDNRNLAAQFAYAIDGHRFTLGYMHQSGDSAKPYISGTESMVISEMAMSSDFVNPKERTWQAIYDYDFAAAGVPGLKTRLRYLRGDNIELVALDGNDLKERELQMEVGYVIQSGTFKGVGLKARHSIYRNDFPAAASFRDENQTRLHIDYTLALW</sequence>
<dbReference type="EMBL" id="QJUI01000001">
    <property type="protein sequence ID" value="TBU83848.1"/>
    <property type="molecule type" value="Genomic_DNA"/>
</dbReference>
<dbReference type="InterPro" id="IPR005318">
    <property type="entry name" value="OM_porin_bac"/>
</dbReference>
<dbReference type="SUPFAM" id="SSF56935">
    <property type="entry name" value="Porins"/>
    <property type="match status" value="1"/>
</dbReference>
<dbReference type="Proteomes" id="UP000292302">
    <property type="component" value="Unassembled WGS sequence"/>
</dbReference>
<keyword evidence="5" id="KW-1185">Reference proteome</keyword>
<dbReference type="RefSeq" id="WP_131178038.1">
    <property type="nucleotide sequence ID" value="NZ_QJUI01000001.1"/>
</dbReference>
<dbReference type="Pfam" id="PF03573">
    <property type="entry name" value="OprD"/>
    <property type="match status" value="1"/>
</dbReference>
<evidence type="ECO:0000313" key="5">
    <source>
        <dbReference type="Proteomes" id="UP000292302"/>
    </source>
</evidence>
<keyword evidence="3" id="KW-0732">Signal</keyword>
<dbReference type="OrthoDB" id="6759120at2"/>
<protein>
    <submittedName>
        <fullName evidence="4">Outer membrane porin, OprD family</fullName>
    </submittedName>
</protein>
<proteinExistence type="inferred from homology"/>
<evidence type="ECO:0000256" key="1">
    <source>
        <dbReference type="ARBA" id="ARBA00009075"/>
    </source>
</evidence>
<organism evidence="4 5">
    <name type="scientific">Phytopseudomonas daroniae</name>
    <dbReference type="NCBI Taxonomy" id="2487519"/>
    <lineage>
        <taxon>Bacteria</taxon>
        <taxon>Pseudomonadati</taxon>
        <taxon>Pseudomonadota</taxon>
        <taxon>Gammaproteobacteria</taxon>
        <taxon>Pseudomonadales</taxon>
        <taxon>Pseudomonadaceae</taxon>
        <taxon>Phytopseudomonas</taxon>
    </lineage>
</organism>
<name>A0A4Q9QRP0_9GAMM</name>
<evidence type="ECO:0000256" key="2">
    <source>
        <dbReference type="ARBA" id="ARBA00022448"/>
    </source>
</evidence>
<dbReference type="GO" id="GO:0016020">
    <property type="term" value="C:membrane"/>
    <property type="evidence" value="ECO:0007669"/>
    <property type="project" value="InterPro"/>
</dbReference>
<comment type="similarity">
    <text evidence="1">Belongs to the outer membrane porin (Opr) (TC 1.B.25) family.</text>
</comment>
<evidence type="ECO:0000256" key="3">
    <source>
        <dbReference type="ARBA" id="ARBA00022729"/>
    </source>
</evidence>
<dbReference type="PANTHER" id="PTHR34596:SF2">
    <property type="entry name" value="CHITOPORIN"/>
    <property type="match status" value="1"/>
</dbReference>
<keyword evidence="2" id="KW-0813">Transport</keyword>
<reference evidence="4 5" key="1">
    <citation type="submission" date="2018-06" db="EMBL/GenBank/DDBJ databases">
        <title>Three novel Pseudomonas species isolated from symptomatic oak.</title>
        <authorList>
            <person name="Bueno-Gonzalez V."/>
            <person name="Brady C."/>
        </authorList>
    </citation>
    <scope>NUCLEOTIDE SEQUENCE [LARGE SCALE GENOMIC DNA]</scope>
    <source>
        <strain evidence="4 5">P9A</strain>
    </source>
</reference>
<dbReference type="AlphaFoldDB" id="A0A4Q9QRP0"/>
<comment type="caution">
    <text evidence="4">The sequence shown here is derived from an EMBL/GenBank/DDBJ whole genome shotgun (WGS) entry which is preliminary data.</text>
</comment>
<dbReference type="Gene3D" id="2.40.160.10">
    <property type="entry name" value="Porin"/>
    <property type="match status" value="1"/>
</dbReference>